<dbReference type="AlphaFoldDB" id="D7L7F0"/>
<sequence>MAACRETVSPTRTQRVPIETSEYDLETIRVFSDASWRAESHEAGFGWLLIDHLGKKEFQGRSTAKNIGTPRDGGSKRPSPRNPTRFGP</sequence>
<evidence type="ECO:0000313" key="2">
    <source>
        <dbReference type="EMBL" id="EFH59885.1"/>
    </source>
</evidence>
<accession>D7L7F0</accession>
<name>D7L7F0_ARALL</name>
<proteinExistence type="predicted"/>
<dbReference type="HOGENOM" id="CLU_2472128_0_0_1"/>
<evidence type="ECO:0000256" key="1">
    <source>
        <dbReference type="SAM" id="MobiDB-lite"/>
    </source>
</evidence>
<feature type="region of interest" description="Disordered" evidence="1">
    <location>
        <begin position="60"/>
        <end position="88"/>
    </location>
</feature>
<evidence type="ECO:0000313" key="3">
    <source>
        <dbReference type="Proteomes" id="UP000008694"/>
    </source>
</evidence>
<evidence type="ECO:0008006" key="4">
    <source>
        <dbReference type="Google" id="ProtNLM"/>
    </source>
</evidence>
<gene>
    <name evidence="2" type="ORF">ARALYDRAFT_899212</name>
</gene>
<dbReference type="EMBL" id="GL348715">
    <property type="protein sequence ID" value="EFH59885.1"/>
    <property type="molecule type" value="Genomic_DNA"/>
</dbReference>
<dbReference type="Proteomes" id="UP000008694">
    <property type="component" value="Unassembled WGS sequence"/>
</dbReference>
<protein>
    <recommendedName>
        <fullName evidence="4">RNase H type-1 domain-containing protein</fullName>
    </recommendedName>
</protein>
<keyword evidence="3" id="KW-1185">Reference proteome</keyword>
<organism evidence="3">
    <name type="scientific">Arabidopsis lyrata subsp. lyrata</name>
    <name type="common">Lyre-leaved rock-cress</name>
    <dbReference type="NCBI Taxonomy" id="81972"/>
    <lineage>
        <taxon>Eukaryota</taxon>
        <taxon>Viridiplantae</taxon>
        <taxon>Streptophyta</taxon>
        <taxon>Embryophyta</taxon>
        <taxon>Tracheophyta</taxon>
        <taxon>Spermatophyta</taxon>
        <taxon>Magnoliopsida</taxon>
        <taxon>eudicotyledons</taxon>
        <taxon>Gunneridae</taxon>
        <taxon>Pentapetalae</taxon>
        <taxon>rosids</taxon>
        <taxon>malvids</taxon>
        <taxon>Brassicales</taxon>
        <taxon>Brassicaceae</taxon>
        <taxon>Camelineae</taxon>
        <taxon>Arabidopsis</taxon>
    </lineage>
</organism>
<dbReference type="Gramene" id="scaffold_303182.1">
    <property type="protein sequence ID" value="scaffold_303182.1"/>
    <property type="gene ID" value="scaffold_303182.1"/>
</dbReference>
<reference evidence="3" key="1">
    <citation type="journal article" date="2011" name="Nat. Genet.">
        <title>The Arabidopsis lyrata genome sequence and the basis of rapid genome size change.</title>
        <authorList>
            <person name="Hu T.T."/>
            <person name="Pattyn P."/>
            <person name="Bakker E.G."/>
            <person name="Cao J."/>
            <person name="Cheng J.-F."/>
            <person name="Clark R.M."/>
            <person name="Fahlgren N."/>
            <person name="Fawcett J.A."/>
            <person name="Grimwood J."/>
            <person name="Gundlach H."/>
            <person name="Haberer G."/>
            <person name="Hollister J.D."/>
            <person name="Ossowski S."/>
            <person name="Ottilar R.P."/>
            <person name="Salamov A.A."/>
            <person name="Schneeberger K."/>
            <person name="Spannagl M."/>
            <person name="Wang X."/>
            <person name="Yang L."/>
            <person name="Nasrallah M.E."/>
            <person name="Bergelson J."/>
            <person name="Carrington J.C."/>
            <person name="Gaut B.S."/>
            <person name="Schmutz J."/>
            <person name="Mayer K.F.X."/>
            <person name="Van de Peer Y."/>
            <person name="Grigoriev I.V."/>
            <person name="Nordborg M."/>
            <person name="Weigel D."/>
            <person name="Guo Y.-L."/>
        </authorList>
    </citation>
    <scope>NUCLEOTIDE SEQUENCE [LARGE SCALE GENOMIC DNA]</scope>
    <source>
        <strain evidence="3">cv. MN47</strain>
    </source>
</reference>